<organism evidence="4 5">
    <name type="scientific">Mycolicibacter longobardus</name>
    <dbReference type="NCBI Taxonomy" id="1108812"/>
    <lineage>
        <taxon>Bacteria</taxon>
        <taxon>Bacillati</taxon>
        <taxon>Actinomycetota</taxon>
        <taxon>Actinomycetes</taxon>
        <taxon>Mycobacteriales</taxon>
        <taxon>Mycobacteriaceae</taxon>
        <taxon>Mycolicibacter</taxon>
    </lineage>
</organism>
<proteinExistence type="predicted"/>
<dbReference type="InterPro" id="IPR009057">
    <property type="entry name" value="Homeodomain-like_sf"/>
</dbReference>
<dbReference type="InterPro" id="IPR001647">
    <property type="entry name" value="HTH_TetR"/>
</dbReference>
<feature type="domain" description="HTH tetR-type" evidence="3">
    <location>
        <begin position="15"/>
        <end position="75"/>
    </location>
</feature>
<gene>
    <name evidence="4" type="ORF">AWC16_20490</name>
</gene>
<sequence length="203" mass="21643">MPKTSAAGSKGVPRAQREQQILDAAASEFSRYGFAGAALSGVAALAGVSRQLVLSYFGSKDGLYVACVERAGSNLIDRIERVVAAGEPPRQMATATLAAIFEALEHRPQDWNVIMDRTQPVDGTADTAAQGIRAVIEDQAARGVANLANLHELTDPEDAAVLTDVWISMVTALVDYWLRHPEHSAASMSERSSRVLTALIGEL</sequence>
<dbReference type="PANTHER" id="PTHR30055:SF158">
    <property type="entry name" value="POSSIBLE TRANSCRIPTIONAL REGULATORY PROTEIN (PROBABLY TETR-FAMILY)"/>
    <property type="match status" value="1"/>
</dbReference>
<dbReference type="GO" id="GO:0003700">
    <property type="term" value="F:DNA-binding transcription factor activity"/>
    <property type="evidence" value="ECO:0007669"/>
    <property type="project" value="TreeGrafter"/>
</dbReference>
<dbReference type="PANTHER" id="PTHR30055">
    <property type="entry name" value="HTH-TYPE TRANSCRIPTIONAL REGULATOR RUTR"/>
    <property type="match status" value="1"/>
</dbReference>
<evidence type="ECO:0000256" key="2">
    <source>
        <dbReference type="PROSITE-ProRule" id="PRU00335"/>
    </source>
</evidence>
<dbReference type="Proteomes" id="UP000193866">
    <property type="component" value="Unassembled WGS sequence"/>
</dbReference>
<feature type="DNA-binding region" description="H-T-H motif" evidence="2">
    <location>
        <begin position="38"/>
        <end position="57"/>
    </location>
</feature>
<comment type="caution">
    <text evidence="4">The sequence shown here is derived from an EMBL/GenBank/DDBJ whole genome shotgun (WGS) entry which is preliminary data.</text>
</comment>
<dbReference type="InterPro" id="IPR050109">
    <property type="entry name" value="HTH-type_TetR-like_transc_reg"/>
</dbReference>
<dbReference type="STRING" id="1108812.AWC16_20490"/>
<dbReference type="Pfam" id="PF00440">
    <property type="entry name" value="TetR_N"/>
    <property type="match status" value="1"/>
</dbReference>
<dbReference type="AlphaFoldDB" id="A0A1X1YAQ7"/>
<evidence type="ECO:0000313" key="4">
    <source>
        <dbReference type="EMBL" id="ORW08111.1"/>
    </source>
</evidence>
<dbReference type="PRINTS" id="PR00455">
    <property type="entry name" value="HTHTETR"/>
</dbReference>
<reference evidence="4 5" key="1">
    <citation type="submission" date="2016-01" db="EMBL/GenBank/DDBJ databases">
        <title>The new phylogeny of the genus Mycobacterium.</title>
        <authorList>
            <person name="Tarcisio F."/>
            <person name="Conor M."/>
            <person name="Antonella G."/>
            <person name="Elisabetta G."/>
            <person name="Giulia F.S."/>
            <person name="Sara T."/>
            <person name="Anna F."/>
            <person name="Clotilde B."/>
            <person name="Roberto B."/>
            <person name="Veronica D.S."/>
            <person name="Fabio R."/>
            <person name="Monica P."/>
            <person name="Olivier J."/>
            <person name="Enrico T."/>
            <person name="Nicola S."/>
        </authorList>
    </citation>
    <scope>NUCLEOTIDE SEQUENCE [LARGE SCALE GENOMIC DNA]</scope>
    <source>
        <strain evidence="4 5">DSM 45394</strain>
    </source>
</reference>
<dbReference type="RefSeq" id="WP_234812352.1">
    <property type="nucleotide sequence ID" value="NZ_LQPG01000039.1"/>
</dbReference>
<keyword evidence="5" id="KW-1185">Reference proteome</keyword>
<dbReference type="PROSITE" id="PS50977">
    <property type="entry name" value="HTH_TETR_2"/>
    <property type="match status" value="1"/>
</dbReference>
<evidence type="ECO:0000313" key="5">
    <source>
        <dbReference type="Proteomes" id="UP000193866"/>
    </source>
</evidence>
<dbReference type="Gene3D" id="1.10.357.10">
    <property type="entry name" value="Tetracycline Repressor, domain 2"/>
    <property type="match status" value="1"/>
</dbReference>
<dbReference type="SUPFAM" id="SSF46689">
    <property type="entry name" value="Homeodomain-like"/>
    <property type="match status" value="1"/>
</dbReference>
<evidence type="ECO:0000256" key="1">
    <source>
        <dbReference type="ARBA" id="ARBA00023125"/>
    </source>
</evidence>
<accession>A0A1X1YAQ7</accession>
<evidence type="ECO:0000259" key="3">
    <source>
        <dbReference type="PROSITE" id="PS50977"/>
    </source>
</evidence>
<dbReference type="GO" id="GO:0000976">
    <property type="term" value="F:transcription cis-regulatory region binding"/>
    <property type="evidence" value="ECO:0007669"/>
    <property type="project" value="TreeGrafter"/>
</dbReference>
<dbReference type="EMBL" id="LQPG01000039">
    <property type="protein sequence ID" value="ORW08111.1"/>
    <property type="molecule type" value="Genomic_DNA"/>
</dbReference>
<protein>
    <submittedName>
        <fullName evidence="4">TetR family transcriptional regulator</fullName>
    </submittedName>
</protein>
<keyword evidence="1 2" id="KW-0238">DNA-binding</keyword>
<name>A0A1X1YAQ7_9MYCO</name>